<keyword evidence="4" id="KW-1185">Reference proteome</keyword>
<feature type="region of interest" description="Disordered" evidence="1">
    <location>
        <begin position="140"/>
        <end position="160"/>
    </location>
</feature>
<feature type="domain" description="DUF8017" evidence="2">
    <location>
        <begin position="56"/>
        <end position="233"/>
    </location>
</feature>
<comment type="caution">
    <text evidence="3">The sequence shown here is derived from an EMBL/GenBank/DDBJ whole genome shotgun (WGS) entry which is preliminary data.</text>
</comment>
<sequence>MAVALLVAGVGLATAAGKRGRDPGSNDPTPGLVSALTTSLRPATSPKAAAAVSNETPVVPGYQVVVAPDSGAAYDVPADWTVSAPEHSGGFGTAPHSVGGKGYATEGKNYCPGSTRTVSFLTGTDDADSAAAATQLGTRTAKAAYPNSPSGGTPGPAQPLDSLDGSRHGVFVETRGAITDAKPGCATEYSVYTFATTAETGSFVMVIAADTGVPKAVDPDTARRIFASIRPHGT</sequence>
<dbReference type="InterPro" id="IPR058330">
    <property type="entry name" value="DUF8017"/>
</dbReference>
<name>A0ABV3G495_9NOCA</name>
<reference evidence="3 4" key="1">
    <citation type="submission" date="2024-06" db="EMBL/GenBank/DDBJ databases">
        <title>The Natural Products Discovery Center: Release of the First 8490 Sequenced Strains for Exploring Actinobacteria Biosynthetic Diversity.</title>
        <authorList>
            <person name="Kalkreuter E."/>
            <person name="Kautsar S.A."/>
            <person name="Yang D."/>
            <person name="Bader C.D."/>
            <person name="Teijaro C.N."/>
            <person name="Fluegel L."/>
            <person name="Davis C.M."/>
            <person name="Simpson J.R."/>
            <person name="Lauterbach L."/>
            <person name="Steele A.D."/>
            <person name="Gui C."/>
            <person name="Meng S."/>
            <person name="Li G."/>
            <person name="Viehrig K."/>
            <person name="Ye F."/>
            <person name="Su P."/>
            <person name="Kiefer A.F."/>
            <person name="Nichols A."/>
            <person name="Cepeda A.J."/>
            <person name="Yan W."/>
            <person name="Fan B."/>
            <person name="Jiang Y."/>
            <person name="Adhikari A."/>
            <person name="Zheng C.-J."/>
            <person name="Schuster L."/>
            <person name="Cowan T.M."/>
            <person name="Smanski M.J."/>
            <person name="Chevrette M.G."/>
            <person name="De Carvalho L.P.S."/>
            <person name="Shen B."/>
        </authorList>
    </citation>
    <scope>NUCLEOTIDE SEQUENCE [LARGE SCALE GENOMIC DNA]</scope>
    <source>
        <strain evidence="3 4">NPDC050403</strain>
    </source>
</reference>
<accession>A0ABV3G495</accession>
<evidence type="ECO:0000259" key="2">
    <source>
        <dbReference type="Pfam" id="PF26056"/>
    </source>
</evidence>
<evidence type="ECO:0000313" key="4">
    <source>
        <dbReference type="Proteomes" id="UP001551695"/>
    </source>
</evidence>
<dbReference type="Proteomes" id="UP001551695">
    <property type="component" value="Unassembled WGS sequence"/>
</dbReference>
<organism evidence="3 4">
    <name type="scientific">Nocardia aurea</name>
    <dbReference type="NCBI Taxonomy" id="2144174"/>
    <lineage>
        <taxon>Bacteria</taxon>
        <taxon>Bacillati</taxon>
        <taxon>Actinomycetota</taxon>
        <taxon>Actinomycetes</taxon>
        <taxon>Mycobacteriales</taxon>
        <taxon>Nocardiaceae</taxon>
        <taxon>Nocardia</taxon>
    </lineage>
</organism>
<dbReference type="Pfam" id="PF26056">
    <property type="entry name" value="DUF8017"/>
    <property type="match status" value="1"/>
</dbReference>
<protein>
    <recommendedName>
        <fullName evidence="2">DUF8017 domain-containing protein</fullName>
    </recommendedName>
</protein>
<evidence type="ECO:0000313" key="3">
    <source>
        <dbReference type="EMBL" id="MEV0712514.1"/>
    </source>
</evidence>
<dbReference type="RefSeq" id="WP_357789575.1">
    <property type="nucleotide sequence ID" value="NZ_JBFAKC010000022.1"/>
</dbReference>
<dbReference type="EMBL" id="JBFAKC010000022">
    <property type="protein sequence ID" value="MEV0712514.1"/>
    <property type="molecule type" value="Genomic_DNA"/>
</dbReference>
<evidence type="ECO:0000256" key="1">
    <source>
        <dbReference type="SAM" id="MobiDB-lite"/>
    </source>
</evidence>
<proteinExistence type="predicted"/>
<gene>
    <name evidence="3" type="ORF">AB0I48_33650</name>
</gene>